<evidence type="ECO:0000313" key="2">
    <source>
        <dbReference type="EMBL" id="AOS43269.1"/>
    </source>
</evidence>
<keyword evidence="1" id="KW-0732">Signal</keyword>
<dbReference type="KEGG" id="obg:Verru16b_00312"/>
<proteinExistence type="predicted"/>
<evidence type="ECO:0000256" key="1">
    <source>
        <dbReference type="SAM" id="SignalP"/>
    </source>
</evidence>
<gene>
    <name evidence="2" type="ORF">Verru16b_00312</name>
</gene>
<evidence type="ECO:0008006" key="4">
    <source>
        <dbReference type="Google" id="ProtNLM"/>
    </source>
</evidence>
<accession>A0A1I7PI16</accession>
<evidence type="ECO:0000313" key="3">
    <source>
        <dbReference type="Proteomes" id="UP000095228"/>
    </source>
</evidence>
<name>A0A1I7PI16_9BACT</name>
<feature type="signal peptide" evidence="1">
    <location>
        <begin position="1"/>
        <end position="21"/>
    </location>
</feature>
<dbReference type="InterPro" id="IPR011047">
    <property type="entry name" value="Quinoprotein_ADH-like_sf"/>
</dbReference>
<dbReference type="AlphaFoldDB" id="A0A1I7PI16"/>
<dbReference type="RefSeq" id="WP_069960641.1">
    <property type="nucleotide sequence ID" value="NZ_CP016094.1"/>
</dbReference>
<organism evidence="2 3">
    <name type="scientific">Lacunisphaera limnophila</name>
    <dbReference type="NCBI Taxonomy" id="1838286"/>
    <lineage>
        <taxon>Bacteria</taxon>
        <taxon>Pseudomonadati</taxon>
        <taxon>Verrucomicrobiota</taxon>
        <taxon>Opitutia</taxon>
        <taxon>Opitutales</taxon>
        <taxon>Opitutaceae</taxon>
        <taxon>Lacunisphaera</taxon>
    </lineage>
</organism>
<dbReference type="EMBL" id="CP016094">
    <property type="protein sequence ID" value="AOS43269.1"/>
    <property type="molecule type" value="Genomic_DNA"/>
</dbReference>
<keyword evidence="3" id="KW-1185">Reference proteome</keyword>
<protein>
    <recommendedName>
        <fullName evidence="4">Anaphase-promoting complex, cyclosome, subunit 3</fullName>
    </recommendedName>
</protein>
<feature type="chain" id="PRO_5009304153" description="Anaphase-promoting complex, cyclosome, subunit 3" evidence="1">
    <location>
        <begin position="22"/>
        <end position="909"/>
    </location>
</feature>
<dbReference type="SUPFAM" id="SSF50998">
    <property type="entry name" value="Quinoprotein alcohol dehydrogenase-like"/>
    <property type="match status" value="1"/>
</dbReference>
<reference evidence="2 3" key="1">
    <citation type="submission" date="2016-06" db="EMBL/GenBank/DDBJ databases">
        <title>Three novel species with peptidoglycan cell walls form the new genus Lacunisphaera gen. nov. in the family Opitutaceae of the verrucomicrobial subdivision 4.</title>
        <authorList>
            <person name="Rast P."/>
            <person name="Gloeckner I."/>
            <person name="Jogler M."/>
            <person name="Boedeker C."/>
            <person name="Jeske O."/>
            <person name="Wiegand S."/>
            <person name="Reinhardt R."/>
            <person name="Schumann P."/>
            <person name="Rohde M."/>
            <person name="Spring S."/>
            <person name="Gloeckner F.O."/>
            <person name="Jogler C."/>
        </authorList>
    </citation>
    <scope>NUCLEOTIDE SEQUENCE [LARGE SCALE GENOMIC DNA]</scope>
    <source>
        <strain evidence="2 3">IG16b</strain>
    </source>
</reference>
<sequence>MKALHLLLLVAFFTPAWLLRAADPAPAVATPATAAEVAYWKKLQAELIAYRAANGAYAARNFMEFSVVQLNEIMARTEKFLDARDGDAVEGLGADLVEYRQQLIAMLDNALTPLRLTAAGHATKAGSANMNPQATMENFLRAGAQFRTVDGYKAPLHRLHLAIDNRIVAAGGPRIIFFRSLNLGDSANYEYAAATPAQRDAKFIAASAAIHPALGVLAEQKFIRYRLDGRLDEQILEKRDQLLANALEINQQTAGMSEAQLEQQLAGIPGDAPAEERALFEFVIALERRKRSDSIGYSVMLENWKAVFAQWLGKADDAAVADGCNDLAIAADGSWAATTGDGLGVEARDLATGAVVFRARSEFPIRGLTAGADGRLYAFTTGGTLVVSPAAGGTEVTFEPLNRVSYQMLVGAIAAATARERFVYAWGAAPALADAGKEMLFKANSSSRVTAVAMDRAGRHALIAFSGLNDTGDGKVRHGFDILSLPESSDDLAKLSVESRSFNPAFAAPVNAIAVTEGAGHVVLAAGSSSFGSVEVFHFLDPLKPQITQLALDNQPYTFVGFAGEGDAPVVVAGTRQGVIRVWSGKSGDLLARYVVPSGAQGIAMALHGGELITANLGSPGLYRWSAADGRLLATLDGDVPAADAATLAAALAAEQARRPIIAKFLTMRDTEDPAAKVAYARQFLVDDGVALEAAGLKEFVLNTVRGAREAELAALNKAKRFPETLQLGRQSLQEGVNTRNIYFYMLVAANRSRPPGAEALFAEALAAYPQSTDLAYLNHRYRSDMFSRAGNIDAAMKEIDAMDLLQPEDAPHANSRQVVLFDAADAAYKAGNHRLAIEHYIKSLDYCRTKEDQMNVLPSVFSLAYGLSDWNLCTRVASAIIEMEPAKKNDKQFMDAARYAYQMTQQGK</sequence>
<dbReference type="Proteomes" id="UP000095228">
    <property type="component" value="Chromosome"/>
</dbReference>
<dbReference type="Gene3D" id="2.130.10.10">
    <property type="entry name" value="YVTN repeat-like/Quinoprotein amine dehydrogenase"/>
    <property type="match status" value="1"/>
</dbReference>
<dbReference type="InterPro" id="IPR015943">
    <property type="entry name" value="WD40/YVTN_repeat-like_dom_sf"/>
</dbReference>